<dbReference type="InterPro" id="IPR059025">
    <property type="entry name" value="STB6_N"/>
</dbReference>
<reference evidence="4 5" key="1">
    <citation type="submission" date="2016-12" db="EMBL/GenBank/DDBJ databases">
        <title>The genomes of Aspergillus section Nigri reveals drivers in fungal speciation.</title>
        <authorList>
            <consortium name="DOE Joint Genome Institute"/>
            <person name="Vesth T.C."/>
            <person name="Nybo J."/>
            <person name="Theobald S."/>
            <person name="Brandl J."/>
            <person name="Frisvad J.C."/>
            <person name="Nielsen K.F."/>
            <person name="Lyhne E.K."/>
            <person name="Kogle M.E."/>
            <person name="Kuo A."/>
            <person name="Riley R."/>
            <person name="Clum A."/>
            <person name="Nolan M."/>
            <person name="Lipzen A."/>
            <person name="Salamov A."/>
            <person name="Henrissat B."/>
            <person name="Wiebenga A."/>
            <person name="De Vries R.P."/>
            <person name="Grigoriev I.V."/>
            <person name="Mortensen U.H."/>
            <person name="Andersen M.R."/>
            <person name="Baker S.E."/>
        </authorList>
    </citation>
    <scope>NUCLEOTIDE SEQUENCE [LARGE SCALE GENOMIC DNA]</scope>
    <source>
        <strain evidence="4 5">IBT 23096</strain>
    </source>
</reference>
<evidence type="ECO:0000259" key="3">
    <source>
        <dbReference type="Pfam" id="PF25995"/>
    </source>
</evidence>
<dbReference type="Pfam" id="PF25995">
    <property type="entry name" value="STB6_N"/>
    <property type="match status" value="1"/>
</dbReference>
<evidence type="ECO:0000256" key="2">
    <source>
        <dbReference type="SAM" id="MobiDB-lite"/>
    </source>
</evidence>
<feature type="region of interest" description="Disordered" evidence="2">
    <location>
        <begin position="573"/>
        <end position="636"/>
    </location>
</feature>
<protein>
    <submittedName>
        <fullName evidence="4">Sin3 complex subunit</fullName>
    </submittedName>
</protein>
<dbReference type="Proteomes" id="UP000234275">
    <property type="component" value="Unassembled WGS sequence"/>
</dbReference>
<sequence>MPPPTMQTSAQAAPPVIAPHETTRTSIGARESLPTHRSSSEIQPSRHGHQKFVFADPIALRYLEEDPSTIVLHRRTVLQGYEIYIVEQWACSRIHPTFIITTYTGDVSHKVTVGVLSVPTDESTWSPRLQLYVNAVTQCQARRKETPLGTLMVTDLNAFPSALTVIPVPGGDVLKHKDDFIVNENLKRLNCSGRAGLKLQPPAAATEAKFHQLYRTSERVPLYSAVIELVKQCQIALLMYGNLAPEYVDGLLCDVTEAAISDWWNDIGIDLYNIEPSDGALGPTSVAALLGTLMGARNRLHAFGAPVGKDAFDIHNLKRGISSFQKSQKLKRTRRLDRQTLDRLHRVTAKAANSEGWTDAVKSTMAELSGHGGEMVMGMVRGREKAGIADIETLDVDNFPHLVKGARAKWLWRGKARKGDDNFTGGPPAADMMFTTDDQGGYVWTSRKRPSYEDFGSERPLQSPGLPTKQPEFASALDEKDQNLGKMVRRGVSGKVSDARIGFGRFKDAVGFRSHLPKQAKDGVELIGDAAYIPEESDTELSHSKPGVEGGLPQIELEGAQEGEARAYHDDAAAEPPLNTLLPRSSESRTPAITIDPAAPNDGSESSNKVSLSRPDDELQDLERWRTRSTDASGDREQTFELGLMSLRRPQSCPDINIEDDSEQRNRHCPRHLSFSTVEDVVLSWKELGTNEGLLDKSDATFEEAVAQEDMLANDARIFSSRIQELGERTVPWVEKQVDSVDDLNRVLYQSHEQINTEYMDRMNQYQEIRDRSSDLLTEEHSSLTDHMRRVEMMGAKLDYELNVLGSKVEDVETGLGEFERQVAEMESRVQALIQGDEEKQSNSWLNWLGGLIGFST</sequence>
<dbReference type="VEuPathDB" id="FungiDB:P170DRAFT_427976"/>
<organism evidence="4 5">
    <name type="scientific">Aspergillus steynii IBT 23096</name>
    <dbReference type="NCBI Taxonomy" id="1392250"/>
    <lineage>
        <taxon>Eukaryota</taxon>
        <taxon>Fungi</taxon>
        <taxon>Dikarya</taxon>
        <taxon>Ascomycota</taxon>
        <taxon>Pezizomycotina</taxon>
        <taxon>Eurotiomycetes</taxon>
        <taxon>Eurotiomycetidae</taxon>
        <taxon>Eurotiales</taxon>
        <taxon>Aspergillaceae</taxon>
        <taxon>Aspergillus</taxon>
        <taxon>Aspergillus subgen. Circumdati</taxon>
    </lineage>
</organism>
<dbReference type="GeneID" id="36555516"/>
<feature type="compositionally biased region" description="Basic and acidic residues" evidence="2">
    <location>
        <begin position="614"/>
        <end position="636"/>
    </location>
</feature>
<comment type="caution">
    <text evidence="4">The sequence shown here is derived from an EMBL/GenBank/DDBJ whole genome shotgun (WGS) entry which is preliminary data.</text>
</comment>
<feature type="compositionally biased region" description="Polar residues" evidence="2">
    <location>
        <begin position="1"/>
        <end position="11"/>
    </location>
</feature>
<gene>
    <name evidence="4" type="ORF">P170DRAFT_427976</name>
</gene>
<evidence type="ECO:0000256" key="1">
    <source>
        <dbReference type="SAM" id="Coils"/>
    </source>
</evidence>
<evidence type="ECO:0000313" key="4">
    <source>
        <dbReference type="EMBL" id="PLB46677.1"/>
    </source>
</evidence>
<feature type="compositionally biased region" description="Polar residues" evidence="2">
    <location>
        <begin position="582"/>
        <end position="591"/>
    </location>
</feature>
<name>A0A2I2G1D1_9EURO</name>
<feature type="coiled-coil region" evidence="1">
    <location>
        <begin position="809"/>
        <end position="836"/>
    </location>
</feature>
<accession>A0A2I2G1D1</accession>
<dbReference type="OrthoDB" id="19806at2759"/>
<dbReference type="EMBL" id="MSFO01000006">
    <property type="protein sequence ID" value="PLB46677.1"/>
    <property type="molecule type" value="Genomic_DNA"/>
</dbReference>
<evidence type="ECO:0000313" key="5">
    <source>
        <dbReference type="Proteomes" id="UP000234275"/>
    </source>
</evidence>
<proteinExistence type="predicted"/>
<dbReference type="PANTHER" id="PTHR31011">
    <property type="entry name" value="PROTEIN STB2-RELATED"/>
    <property type="match status" value="1"/>
</dbReference>
<dbReference type="InterPro" id="IPR038919">
    <property type="entry name" value="STB2/STB2"/>
</dbReference>
<dbReference type="RefSeq" id="XP_024701979.1">
    <property type="nucleotide sequence ID" value="XM_024847817.1"/>
</dbReference>
<keyword evidence="5" id="KW-1185">Reference proteome</keyword>
<dbReference type="STRING" id="1392250.A0A2I2G1D1"/>
<dbReference type="AlphaFoldDB" id="A0A2I2G1D1"/>
<feature type="region of interest" description="Disordered" evidence="2">
    <location>
        <begin position="1"/>
        <end position="46"/>
    </location>
</feature>
<keyword evidence="1" id="KW-0175">Coiled coil</keyword>
<feature type="domain" description="STB6-like N-terminal" evidence="3">
    <location>
        <begin position="50"/>
        <end position="189"/>
    </location>
</feature>
<dbReference type="PANTHER" id="PTHR31011:SF2">
    <property type="entry name" value="PROTEIN STB2-RELATED"/>
    <property type="match status" value="1"/>
</dbReference>
<dbReference type="GO" id="GO:0070822">
    <property type="term" value="C:Sin3-type complex"/>
    <property type="evidence" value="ECO:0007669"/>
    <property type="project" value="TreeGrafter"/>
</dbReference>